<dbReference type="Gene3D" id="3.40.50.12780">
    <property type="entry name" value="N-terminal domain of ligase-like"/>
    <property type="match status" value="1"/>
</dbReference>
<comment type="cofactor">
    <cofactor evidence="1">
        <name>pantetheine 4'-phosphate</name>
        <dbReference type="ChEBI" id="CHEBI:47942"/>
    </cofactor>
</comment>
<dbReference type="PROSITE" id="PS50075">
    <property type="entry name" value="CARRIER"/>
    <property type="match status" value="5"/>
</dbReference>
<dbReference type="SMART" id="SM00824">
    <property type="entry name" value="PKS_TE"/>
    <property type="match status" value="1"/>
</dbReference>
<dbReference type="InterPro" id="IPR020802">
    <property type="entry name" value="TesA-like"/>
</dbReference>
<dbReference type="InterPro" id="IPR023213">
    <property type="entry name" value="CAT-like_dom_sf"/>
</dbReference>
<dbReference type="OrthoDB" id="4510129at2"/>
<evidence type="ECO:0000256" key="4">
    <source>
        <dbReference type="ARBA" id="ARBA00022553"/>
    </source>
</evidence>
<evidence type="ECO:0000256" key="3">
    <source>
        <dbReference type="ARBA" id="ARBA00022450"/>
    </source>
</evidence>
<dbReference type="InterPro" id="IPR001242">
    <property type="entry name" value="Condensation_dom"/>
</dbReference>
<evidence type="ECO:0000259" key="5">
    <source>
        <dbReference type="PROSITE" id="PS50075"/>
    </source>
</evidence>
<dbReference type="Pfam" id="PF00501">
    <property type="entry name" value="AMP-binding"/>
    <property type="match status" value="5"/>
</dbReference>
<dbReference type="Gene3D" id="1.10.1200.10">
    <property type="entry name" value="ACP-like"/>
    <property type="match status" value="4"/>
</dbReference>
<dbReference type="InterPro" id="IPR042099">
    <property type="entry name" value="ANL_N_sf"/>
</dbReference>
<dbReference type="PANTHER" id="PTHR45527:SF1">
    <property type="entry name" value="FATTY ACID SYNTHASE"/>
    <property type="match status" value="1"/>
</dbReference>
<dbReference type="Gene3D" id="3.40.50.1820">
    <property type="entry name" value="alpha/beta hydrolase"/>
    <property type="match status" value="1"/>
</dbReference>
<dbReference type="Gene3D" id="3.30.559.30">
    <property type="entry name" value="Nonribosomal peptide synthetase, condensation domain"/>
    <property type="match status" value="5"/>
</dbReference>
<organism evidence="6 7">
    <name type="scientific">Nocardia donostiensis</name>
    <dbReference type="NCBI Taxonomy" id="1538463"/>
    <lineage>
        <taxon>Bacteria</taxon>
        <taxon>Bacillati</taxon>
        <taxon>Actinomycetota</taxon>
        <taxon>Actinomycetes</taxon>
        <taxon>Mycobacteriales</taxon>
        <taxon>Nocardiaceae</taxon>
        <taxon>Nocardia</taxon>
    </lineage>
</organism>
<dbReference type="GO" id="GO:0005829">
    <property type="term" value="C:cytosol"/>
    <property type="evidence" value="ECO:0007669"/>
    <property type="project" value="TreeGrafter"/>
</dbReference>
<dbReference type="InterPro" id="IPR020845">
    <property type="entry name" value="AMP-binding_CS"/>
</dbReference>
<protein>
    <submittedName>
        <fullName evidence="6">Non-ribosomal peptide synthetase</fullName>
    </submittedName>
</protein>
<dbReference type="NCBIfam" id="TIGR01733">
    <property type="entry name" value="AA-adenyl-dom"/>
    <property type="match status" value="5"/>
</dbReference>
<comment type="caution">
    <text evidence="6">The sequence shown here is derived from an EMBL/GenBank/DDBJ whole genome shotgun (WGS) entry which is preliminary data.</text>
</comment>
<dbReference type="Gene3D" id="2.30.38.10">
    <property type="entry name" value="Luciferase, Domain 3"/>
    <property type="match status" value="4"/>
</dbReference>
<proteinExistence type="inferred from homology"/>
<dbReference type="SUPFAM" id="SSF52777">
    <property type="entry name" value="CoA-dependent acyltransferases"/>
    <property type="match status" value="10"/>
</dbReference>
<dbReference type="PROSITE" id="PS00455">
    <property type="entry name" value="AMP_BINDING"/>
    <property type="match status" value="5"/>
</dbReference>
<dbReference type="GO" id="GO:0043041">
    <property type="term" value="P:amino acid activation for nonribosomal peptide biosynthetic process"/>
    <property type="evidence" value="ECO:0007669"/>
    <property type="project" value="TreeGrafter"/>
</dbReference>
<dbReference type="InterPro" id="IPR006162">
    <property type="entry name" value="Ppantetheine_attach_site"/>
</dbReference>
<dbReference type="Pfam" id="PF00668">
    <property type="entry name" value="Condensation"/>
    <property type="match status" value="5"/>
</dbReference>
<dbReference type="UniPathway" id="UPA00011"/>
<evidence type="ECO:0000256" key="2">
    <source>
        <dbReference type="ARBA" id="ARBA00006432"/>
    </source>
</evidence>
<dbReference type="STRING" id="1538463.B0T36_01560"/>
<evidence type="ECO:0000313" key="6">
    <source>
        <dbReference type="EMBL" id="ONM50457.1"/>
    </source>
</evidence>
<gene>
    <name evidence="6" type="ORF">B0T46_00590</name>
</gene>
<dbReference type="SMART" id="SM00823">
    <property type="entry name" value="PKS_PP"/>
    <property type="match status" value="5"/>
</dbReference>
<feature type="domain" description="Carrier" evidence="5">
    <location>
        <begin position="5272"/>
        <end position="5348"/>
    </location>
</feature>
<dbReference type="GO" id="GO:0072330">
    <property type="term" value="P:monocarboxylic acid biosynthetic process"/>
    <property type="evidence" value="ECO:0007669"/>
    <property type="project" value="UniProtKB-ARBA"/>
</dbReference>
<feature type="domain" description="Carrier" evidence="5">
    <location>
        <begin position="2690"/>
        <end position="2765"/>
    </location>
</feature>
<feature type="domain" description="Carrier" evidence="5">
    <location>
        <begin position="3749"/>
        <end position="3823"/>
    </location>
</feature>
<dbReference type="InterPro" id="IPR000873">
    <property type="entry name" value="AMP-dep_synth/lig_dom"/>
</dbReference>
<dbReference type="PROSITE" id="PS00012">
    <property type="entry name" value="PHOSPHOPANTETHEINE"/>
    <property type="match status" value="5"/>
</dbReference>
<dbReference type="FunFam" id="3.30.300.30:FF:000010">
    <property type="entry name" value="Enterobactin synthetase component F"/>
    <property type="match status" value="3"/>
</dbReference>
<dbReference type="GO" id="GO:0003824">
    <property type="term" value="F:catalytic activity"/>
    <property type="evidence" value="ECO:0007669"/>
    <property type="project" value="InterPro"/>
</dbReference>
<evidence type="ECO:0000313" key="7">
    <source>
        <dbReference type="Proteomes" id="UP000188836"/>
    </source>
</evidence>
<dbReference type="GO" id="GO:0031177">
    <property type="term" value="F:phosphopantetheine binding"/>
    <property type="evidence" value="ECO:0007669"/>
    <property type="project" value="InterPro"/>
</dbReference>
<dbReference type="NCBIfam" id="NF003417">
    <property type="entry name" value="PRK04813.1"/>
    <property type="match status" value="5"/>
</dbReference>
<feature type="domain" description="Carrier" evidence="5">
    <location>
        <begin position="531"/>
        <end position="607"/>
    </location>
</feature>
<accession>A0A1V2TLP8</accession>
<dbReference type="FunFam" id="1.10.1200.10:FF:000016">
    <property type="entry name" value="Non-ribosomal peptide synthase"/>
    <property type="match status" value="1"/>
</dbReference>
<dbReference type="InterPro" id="IPR029058">
    <property type="entry name" value="AB_hydrolase_fold"/>
</dbReference>
<dbReference type="EMBL" id="MUMY01000001">
    <property type="protein sequence ID" value="ONM50457.1"/>
    <property type="molecule type" value="Genomic_DNA"/>
</dbReference>
<dbReference type="InterPro" id="IPR001031">
    <property type="entry name" value="Thioesterase"/>
</dbReference>
<dbReference type="InterPro" id="IPR025110">
    <property type="entry name" value="AMP-bd_C"/>
</dbReference>
<dbReference type="CDD" id="cd17646">
    <property type="entry name" value="A_NRPS_AB3403-like"/>
    <property type="match status" value="3"/>
</dbReference>
<keyword evidence="3" id="KW-0596">Phosphopantetheine</keyword>
<dbReference type="FunFam" id="1.10.1200.10:FF:000005">
    <property type="entry name" value="Nonribosomal peptide synthetase 1"/>
    <property type="match status" value="1"/>
</dbReference>
<dbReference type="FunFam" id="3.40.50.980:FF:000001">
    <property type="entry name" value="Non-ribosomal peptide synthetase"/>
    <property type="match status" value="4"/>
</dbReference>
<dbReference type="Pfam" id="PF00550">
    <property type="entry name" value="PP-binding"/>
    <property type="match status" value="5"/>
</dbReference>
<evidence type="ECO:0000256" key="1">
    <source>
        <dbReference type="ARBA" id="ARBA00001957"/>
    </source>
</evidence>
<dbReference type="Gene3D" id="3.40.50.980">
    <property type="match status" value="8"/>
</dbReference>
<sequence>MTRPARTRPTRARRPRVTTLPQLMATAVEAAPDGAAITFADAGGALEQLTYAELDERSTRLARLLIDRGIGPEDLVAVGIPRSIESVVAVWAVAKTGAGFVPIDPNYPADRVDHMVADSGAVFGLAVAEVRDELPGRVEWLLIDTAEAAARLEHYPADPVTYADRVRPLRAEHPAYVIYTSGSTGLPKGVVVTQAGLASFCAEQRERYQVTSGSRTLHFASPSFDASVLELLLAIGGAATMVVVAPTVFGGDELAALLRRERVTHAFVTPAALASVDPAGLDDLRVVVAGGEACPPELVRRWVLPLAGGGTREFYNGYGPTETTIMTNISAPLAPEQPVTIGAPIRAVTEYVLDERLFPVADGVTGELYITGAQVARGYHARPGLTAARFIANPFDPNGGRLYRTGDLVRVTPDGDLEYLGRNDFQVKIRGFRIELGEIDAVLAAHPSVDFAVTVGHQLDSGTTILASYVHPAPGQTVDAGELAETAEHSLPAHMVPTSITVLDQIPLTPVGKLDRAALPAPHLQSKAFRAPATPLEQAVADIYADLLGPAEVVGADDDFFELGGNSLIATQVAARLGAAISARVPARLIFEAPTVARLAARLETFAGAGGRRELGPMPRPERVPLSPAQQRMWFLNQFDPSSAANNIPFAVRLSGVLDVASLGAAVADVIGRHESLRTVYPAVDGAGYQVVLPVEQVAPDLVAEPVTDDELPGWLTSLVLAGFDVAAAVPLRIALAELAPDEHVVAVVVHHIAADGASVGPFLRDLLAAFLARRNNSRPFWAPLPVQYADYTLWQREVLGDENDPDSLAAEQIAFWRDTLAGIPDRIELPTDQPRPAAATGRGAVHSFELDEHVHRRIAELAHTAGVSEFMVMHAAFAVLLARLSASDDITIGTPVAGRGERELDDLIGMFVNTLVLRTRVDLGSSFLDVLAAVKDTDLAAFAHAELPFERLVEVLDPVRSQAHHPLFQVALFFQNLTAPTLELPGLTASTIELDGAIATFDLQLTVVPRTTEDGAPAGMSALFTYATDLFEEPTVAEFGRRLARVLTAVTADPRRCVGDIELLSRDDRNRMLLAWNDTGFPLAPELLLDGYRRTVTQRPDTVAVVYEDTQLTYREFDARVNRLARLLVERGVGPESLVGLAVRRSLDLVVGMYAIVTAGGAYVPLDPDHPAERIAHILDTAEPVCVLTTAADAAALPDGTPALPIDTLDLTGYATDPVRPDELLRPVLPQHPAYVIFTSGSTGRPKGVAVSHAAINNQIAWMLSEYPLGFHDVYLQKTATTFDVSLWGYFLPLRVGATLVVATPDGHRDPVYVAETIAANQVTVTDFVPSMLTVFAAHTAPGSVPTLREIFVIGEALPPETVTAVRAISTAKVHNLYGPTEAAVSVTFWPAAGSAERTVPIGLPQWNTRVYVLDSRLRPVPAGVPGELYLAGDQLARGYVRRPDLTADRFVANPFGTGERMYRTGDLVLWRDATGQTPQRLDYLGRTDFQVKFRGQRIELGEIETALLAHPSVSQAVAIVTASSLGDQLVAYAVPVPGHSIDQESLLAAIGETLPAYMVPATIVALDALPLNPSGKLDRKALPEPTFATRAFRVPATPVEEIVAGVFGEVLGLNRVGADDDFFALGGNSLVATQVVARLGAALDTRVPVRALFDSPTVNTLAKTIESAAYGERIAVGSIPRPDRLPLSLAQQRMWFLNRFAHDEGADSAGSAAYNLPFALRLTGELDVAALEAAFDDVVARHEVLRTVYPETPDGPVQVVLPAGQMGVNLTAERVDTADVPDRVYALASASFDVTTEVPVRVRLFDIADEPDTYVLVVVVHHIAGDASSMGPLVRDVVVAYGARLVGAEPGWAPLGAQYADFALWQRVVLGDEADSGSVAGRQVRFWRERLAGLPDVLELPADRVRPAVASMAGGRVEVSVGADTHTGLMELARAHNATLFMVVHAAFAVLLARLSGTDDIAIGTPVAGRGERELDDLIGMFVNTVVFRSQIDGHETFADLLMRQREIDLEAFANADVPFERLVEVLNPPRSTAHHPLFQVGLSFQNMAPVQVELPGLVVSGIDADVGVSQFDLHLIVADSYAESGVAAGIGGFFTYATDLFDADTVRGFADRFTRILDAVATDATVAVGDIDILDPAERSAVLSTWNDTHRPLALPGATLSTLLDRAIAAGLDAPALVADLPDGDRVEIGYAELDRRVNRLARRMISLGVTAETPVALAIRRSPELVIAMYAVTRAGGSYVPLDPDQPAERIGLILDTARPVCVLTDNATGFGTDRAPVVHIDDDQAGQFSGEPVTDADRGTPIRPEHTAYIIFTSGSTGRPKGVAVSHAAIVNQLLWKTATFELGLDDIVLLKTAATFDLSVWEFWSAICCGGRLVIAAPDGHRDPAYLNELIAREAVTTLHTVPSLLDALLTADTVERPRSLRRVLAIGETLPAALAQRFCAAYAAYPLVALYNLYGPTEAAVSVTSHQVTDADRVAVPIGAPEWNTRAYVLDARLRPVPPGVPGELYLAGAQLARGYYARPDLTADRFVADPYGSGERMYRTGDLAVWTTSGELDYRGRTDFQVKIRGFRIELGDIEAALLALPQIGQAVVLATSDPHTGDRLVAYLVPAADSRWAARTADTGEHSVDTAIDTSAVQSALDAVLPSYMVPSAFVVLDALPLTPNGKLDRTALPAPEFQAREFRAPTTPVEEIVARVYAELLGVEQVGADDDFFDLGGNSLLATQAVARIGAALERRVAVRALFEAPTVAGLAVRLEHTAHTGDTARVPLVAGPRPERIPLSFAQQRMWFLNQYDTSAAVYNIPVAIRLSGELDVDALGLAVGDLIARHEILRTIYPQTADGPVQQVLAPHEVQIDLAPVQIGEERIAHEVAGIVAAGFDVTVEVPFRATLFQLAGSEYGLVFVAHHISADGWSLGPLTRDLMLAYTARTGGQSPTWAPLPVQYADYALWQRAVLGDEDDPASIAGAQLAYWTTQLADLPDELNLPSDRPRPPAQSFAGGTTEFIVDAAVHAGLTELARVHNATVFMVMHTALAVFLSRMSGTEDIAIGTPIAGRGEAELDDLIGMFVNTLVLRSQVRPDLSFAELLAANRETGLRAFANADIPFERLVEALDPQRSAGRHPLFQVALSFENLAPTSFELPGLSFTAMDPAAGTAKFDLLLTVREMRHADGAAAGITAEFTYARDLFDEETVVEFGHRFQRILAAAVRDAGQSVGDLDILDESEYAHLTTHAGGPAEPVRTLPELMADAVAANPDGIALTDGARSFTYTDVDSASAQLARVLIDHGAGPDVLVAVALRRSVESVLTLWAVAKTGAAPVPLDPAYPADRIAHMVADSGAALGVTMSAELAELPAVAGGWIALDDPAFAADVAARPDGPITDEQRRGRIHPANAAYVIYTSGSTGMPKGVVVTHRGLHNFSSEQIHRYRLDRTIRALAFASPSFDASMLELLLAVGPAGTLVVAPPLTFGGDELAELIQAEGVTHAFLTPSVLASLHPNALSGVRVIIAGGEAVSDELADRWSADPNRALYNGYGPTETTIMTNISDRLEPGAAVTIGGPIRGMRALVLDTRLRPVPEGVVGELYLGGIQLARGYHARPGLTAARFVADPYGRPGDRLYRTGDVVRWLGDEVEYVGRNDFQVKVRGFRIELGEIDSALASRPDIDFAVTVGRESGAGATMLVSYVLPAPDANPDTADLTADLAQVLPDHMVPAAIIVLDQIPLTPVGKLDRRALPEPVLETRAYRAPRTRAEEVVAAVIGEVLGIEQVGVDDDFFALGGDSIVSIQVVSRARAQGVEFAPRDVFEARTVAALAARASVAGSAGDESGELPATPTAVRLLGNSVPGVEVRAIVLGVPRECPAEDVETAVCAVLQQHPMLWVRLDPDPTEPVLRIPPAGQRHDQQFRWLDPDSGETTLPIDDVVQAAAAALDPVEGRNIHFVATGTPEQFLLVVVANALVVDDISWRTIIDQLTTAWNHGRHAAPAAPESGLGAIIRSLAEYARSPQLAEEALWWERALTAVPQAPAIGAADLRARRRVSLTITAEGTEAVATVAEAYHATVTEVLLTAVALALRTGHRETVTTAIGSVIRLEADGRAIASAGADNIVGGFRTEFPLPLALDGIDVADALVGGPAAGAALVQIKELHRSVPRNGIGYALLRYLNPDTGAGLRNDGRFALRYRDLRPARVHTDTPATDLLLALTVDATDEGLLARFDYAAEIFAGEEVKIFAEHWIRALGGLAEHGLRPGAGGFTPSDFPLVRLQQADIDRFAHTYPGLSDIWPVTPLQSGMLFHALLADTSVDVYTTQFMLDLGGAVDPERMRLAAQAVLDRHDNLRVAFADDAAGKPVQIVQDGIEVPWRLVDLTHLPVDAAAEELRRLQEADLADHFDMRSAPLLRFALVRTTDTANTGTYRLLVTSHHILIDGWSMPLLMQDLLTLYVMGGNAWQLPAAGSYRDYLAWLVAQDGATARQAWRQALSGITEPTPLAPVELGRQISAGVGEVGFALSPEDTAALSRLAAHLGVTVNTVVQAAWGLLIGCTTDRDDVVFGATVSGRPPQLDGVETMVGLFLNAIPVRVRLAATDTLGGLLRQLQAEQAALLDYHYVGLSDIQDEIGVEGLFDSLVVFESFPVDREGLAARADAIDGMSITGIDAVNGTHYPLTVMVVLDHQLRVSVKYLRDVFDVPQAETLMRRLETLIGRFVAEPQTRLADIDVLLDGERAELAAHNATEDGELLDEATLLSLFDAQVARTPQAPAVRYGDTVLTYLELDRRARALAAELTRYGVGRQTLVAVAMRRGIDLVVAVYAVLRAGGAYVPVDPDHPAERNEYVLAGAAPLCVLTTSTDGFATATGVPVVAVDTLYLPPVDADAEATLYLPRVDLEAEVMTMQTQYLPRLDMQPDNAVRPDDLAYVIYTSGSTGRPKGVAITHRQMTNQFRWAQRTYPHDVSDVVLHKTPTTFDISTWELFWPLQTGASILIAEPDGHRDPAYLSRVITDYGVTTVHFVPSMLDVFLDPVATRTDTAEYPSLRRVFAAGEALPGETAARFAAALPTADLINWYGPAEATVVTAHPVTAPAVGTVPIGTPVANTRVHVLDRQLRPVPPGAPGELYVAGVQLARGYYGAPALTAERFIAHDGGARLYRTGDMVRWRDGALEYLGRSDFQVKLRGQRIELGEIEAVLLEHPSVRHTAVSLVRDGAGERLAAYVVPAADNTDGRFDDRELLAHLRASLPSYMVPSALVVLDELPLNASGKLDRKALPAPQLSARPYRAPGTPLEQTVTEVFAEVLGGRDKVGLDTDFFDLGGNSLLATRAVSLLRARTGAQVRVQWFFTDSTPAEITARILAALAGEHDYDLDSNAALGVLLPIRTRVPHDTEPAEPLFCIHPMYGLSWCYAGFPKYLPASYPVYGLQSPALSEDGYLPESLTEMAQRYVAEIRAVQPEGPYHLLGWSLGGVIAHAVATELQAAGQQVALLAMLDSHPAIDVSDFRAAIREALAELGIGADAVLPDGDIHDLTEEGLAALHATIPPDMAVLTPERVRRIYRSAVRSAELIAEHRPGVFRGRLDYFSAADNDNAAANWAEYVDGTITDHPIPAVHDQMTSPEAVAQIGPLLAELFDLDATAGRS</sequence>
<dbReference type="Gene3D" id="3.30.559.10">
    <property type="entry name" value="Chloramphenicol acetyltransferase-like domain"/>
    <property type="match status" value="5"/>
</dbReference>
<dbReference type="InterPro" id="IPR045851">
    <property type="entry name" value="AMP-bd_C_sf"/>
</dbReference>
<dbReference type="FunFam" id="2.30.38.10:FF:000001">
    <property type="entry name" value="Non-ribosomal peptide synthetase PvdI"/>
    <property type="match status" value="1"/>
</dbReference>
<dbReference type="GO" id="GO:0008610">
    <property type="term" value="P:lipid biosynthetic process"/>
    <property type="evidence" value="ECO:0007669"/>
    <property type="project" value="UniProtKB-ARBA"/>
</dbReference>
<dbReference type="PANTHER" id="PTHR45527">
    <property type="entry name" value="NONRIBOSOMAL PEPTIDE SYNTHETASE"/>
    <property type="match status" value="1"/>
</dbReference>
<dbReference type="InterPro" id="IPR036736">
    <property type="entry name" value="ACP-like_sf"/>
</dbReference>
<dbReference type="SUPFAM" id="SSF56801">
    <property type="entry name" value="Acetyl-CoA synthetase-like"/>
    <property type="match status" value="5"/>
</dbReference>
<dbReference type="SUPFAM" id="SSF47336">
    <property type="entry name" value="ACP-like"/>
    <property type="match status" value="5"/>
</dbReference>
<dbReference type="Gene3D" id="3.30.300.30">
    <property type="match status" value="5"/>
</dbReference>
<dbReference type="FunFam" id="3.40.50.12780:FF:000012">
    <property type="entry name" value="Non-ribosomal peptide synthetase"/>
    <property type="match status" value="3"/>
</dbReference>
<dbReference type="GO" id="GO:0044550">
    <property type="term" value="P:secondary metabolite biosynthetic process"/>
    <property type="evidence" value="ECO:0007669"/>
    <property type="project" value="UniProtKB-ARBA"/>
</dbReference>
<dbReference type="Proteomes" id="UP000188836">
    <property type="component" value="Unassembled WGS sequence"/>
</dbReference>
<dbReference type="CDD" id="cd19540">
    <property type="entry name" value="LCL_NRPS-like"/>
    <property type="match status" value="3"/>
</dbReference>
<dbReference type="NCBIfam" id="NF004282">
    <property type="entry name" value="PRK05691.1"/>
    <property type="match status" value="6"/>
</dbReference>
<dbReference type="CDD" id="cd19543">
    <property type="entry name" value="DCL_NRPS"/>
    <property type="match status" value="1"/>
</dbReference>
<comment type="similarity">
    <text evidence="2">Belongs to the ATP-dependent AMP-binding enzyme family.</text>
</comment>
<name>A0A1V2TLP8_9NOCA</name>
<feature type="domain" description="Carrier" evidence="5">
    <location>
        <begin position="1596"/>
        <end position="1671"/>
    </location>
</feature>
<reference evidence="6 7" key="1">
    <citation type="journal article" date="2016" name="Antonie Van Leeuwenhoek">
        <title>Nocardia donostiensis sp. nov., isolated from human respiratory specimens.</title>
        <authorList>
            <person name="Ercibengoa M."/>
            <person name="Bell M."/>
            <person name="Marimon J.M."/>
            <person name="Humrighouse B."/>
            <person name="Klenk H.P."/>
            <person name="Potter G."/>
            <person name="Perez-Trallero E."/>
        </authorList>
    </citation>
    <scope>NUCLEOTIDE SEQUENCE [LARGE SCALE GENOMIC DNA]</scope>
    <source>
        <strain evidence="6 7">X1655</strain>
    </source>
</reference>
<dbReference type="SUPFAM" id="SSF53474">
    <property type="entry name" value="alpha/beta-Hydrolases"/>
    <property type="match status" value="1"/>
</dbReference>
<dbReference type="InterPro" id="IPR009081">
    <property type="entry name" value="PP-bd_ACP"/>
</dbReference>
<keyword evidence="4" id="KW-0597">Phosphoprotein</keyword>
<dbReference type="InterPro" id="IPR020806">
    <property type="entry name" value="PKS_PP-bd"/>
</dbReference>
<dbReference type="InterPro" id="IPR010071">
    <property type="entry name" value="AA_adenyl_dom"/>
</dbReference>
<dbReference type="Pfam" id="PF00975">
    <property type="entry name" value="Thioesterase"/>
    <property type="match status" value="1"/>
</dbReference>
<keyword evidence="7" id="KW-1185">Reference proteome</keyword>
<dbReference type="Pfam" id="PF13193">
    <property type="entry name" value="AMP-binding_C"/>
    <property type="match status" value="5"/>
</dbReference>